<name>A0A829YAT3_9GAMM</name>
<dbReference type="CDD" id="cd16282">
    <property type="entry name" value="metallo-hydrolase-like_MBL-fold"/>
    <property type="match status" value="1"/>
</dbReference>
<feature type="domain" description="Metallo-beta-lactamase" evidence="2">
    <location>
        <begin position="69"/>
        <end position="237"/>
    </location>
</feature>
<dbReference type="AlphaFoldDB" id="A0A829YAT3"/>
<dbReference type="EMBL" id="BLJN01000002">
    <property type="protein sequence ID" value="GFE80051.1"/>
    <property type="molecule type" value="Genomic_DNA"/>
</dbReference>
<dbReference type="InterPro" id="IPR050855">
    <property type="entry name" value="NDM-1-like"/>
</dbReference>
<dbReference type="InterPro" id="IPR001279">
    <property type="entry name" value="Metallo-B-lactamas"/>
</dbReference>
<comment type="caution">
    <text evidence="3">The sequence shown here is derived from an EMBL/GenBank/DDBJ whole genome shotgun (WGS) entry which is preliminary data.</text>
</comment>
<protein>
    <recommendedName>
        <fullName evidence="2">Metallo-beta-lactamase domain-containing protein</fullName>
    </recommendedName>
</protein>
<feature type="signal peptide" evidence="1">
    <location>
        <begin position="1"/>
        <end position="21"/>
    </location>
</feature>
<reference evidence="4" key="1">
    <citation type="submission" date="2020-01" db="EMBL/GenBank/DDBJ databases">
        <title>'Steroidobacter agaridevorans' sp. nov., agar-degrading bacteria isolated from rhizosphere soils.</title>
        <authorList>
            <person name="Ikenaga M."/>
            <person name="Kataoka M."/>
            <person name="Murouchi A."/>
            <person name="Katsuragi S."/>
            <person name="Sakai M."/>
        </authorList>
    </citation>
    <scope>NUCLEOTIDE SEQUENCE [LARGE SCALE GENOMIC DNA]</scope>
    <source>
        <strain evidence="4">YU21-B</strain>
    </source>
</reference>
<feature type="chain" id="PRO_5032714937" description="Metallo-beta-lactamase domain-containing protein" evidence="1">
    <location>
        <begin position="22"/>
        <end position="317"/>
    </location>
</feature>
<dbReference type="Pfam" id="PF00753">
    <property type="entry name" value="Lactamase_B"/>
    <property type="match status" value="1"/>
</dbReference>
<gene>
    <name evidence="3" type="ORF">GCM10011487_20510</name>
</gene>
<proteinExistence type="predicted"/>
<organism evidence="3 4">
    <name type="scientific">Steroidobacter agaridevorans</name>
    <dbReference type="NCBI Taxonomy" id="2695856"/>
    <lineage>
        <taxon>Bacteria</taxon>
        <taxon>Pseudomonadati</taxon>
        <taxon>Pseudomonadota</taxon>
        <taxon>Gammaproteobacteria</taxon>
        <taxon>Steroidobacterales</taxon>
        <taxon>Steroidobacteraceae</taxon>
        <taxon>Steroidobacter</taxon>
    </lineage>
</organism>
<dbReference type="PANTHER" id="PTHR42951:SF20">
    <property type="entry name" value="BETA LACTAMASE"/>
    <property type="match status" value="1"/>
</dbReference>
<dbReference type="SMART" id="SM00849">
    <property type="entry name" value="Lactamase_B"/>
    <property type="match status" value="1"/>
</dbReference>
<dbReference type="Gene3D" id="3.60.15.10">
    <property type="entry name" value="Ribonuclease Z/Hydroxyacylglutathione hydrolase-like"/>
    <property type="match status" value="1"/>
</dbReference>
<dbReference type="RefSeq" id="WP_161811787.1">
    <property type="nucleotide sequence ID" value="NZ_BLJN01000002.1"/>
</dbReference>
<accession>A0A829YAT3</accession>
<dbReference type="SUPFAM" id="SSF56281">
    <property type="entry name" value="Metallo-hydrolase/oxidoreductase"/>
    <property type="match status" value="1"/>
</dbReference>
<dbReference type="Proteomes" id="UP000445000">
    <property type="component" value="Unassembled WGS sequence"/>
</dbReference>
<evidence type="ECO:0000313" key="3">
    <source>
        <dbReference type="EMBL" id="GFE80051.1"/>
    </source>
</evidence>
<keyword evidence="4" id="KW-1185">Reference proteome</keyword>
<evidence type="ECO:0000256" key="1">
    <source>
        <dbReference type="SAM" id="SignalP"/>
    </source>
</evidence>
<dbReference type="InterPro" id="IPR036866">
    <property type="entry name" value="RibonucZ/Hydroxyglut_hydro"/>
</dbReference>
<sequence>MSSSRLLAGLLAGLLSVGAVASGPDSVRSSALADNGLKKEDFPRWQKVASDAYIFEGVHSPDPSGALFTTVSLVVITQEGVLVVDGQGNVAESQQLIDRIKKVTSQPVKYVVVGSDHGDHTGGNAAFTSAYPDAVFVSTAFSKDALARSKNAAVPSKLVKDRETIKLGGTEIQVLNLGRAHTGGDLVVYLPASKVLFMSEVYLRGLFPAMRSAYPSEWLATIDKALAMDVSLYIPGHGFTDEGPAMKRDLVEFKKATQSVIAESKRLHAAGLKCESAKNCPAIEQANWGPYKKWPASGSQGPVAVAKVYQELEGKLP</sequence>
<dbReference type="PANTHER" id="PTHR42951">
    <property type="entry name" value="METALLO-BETA-LACTAMASE DOMAIN-CONTAINING"/>
    <property type="match status" value="1"/>
</dbReference>
<evidence type="ECO:0000259" key="2">
    <source>
        <dbReference type="SMART" id="SM00849"/>
    </source>
</evidence>
<evidence type="ECO:0000313" key="4">
    <source>
        <dbReference type="Proteomes" id="UP000445000"/>
    </source>
</evidence>
<keyword evidence="1" id="KW-0732">Signal</keyword>